<comment type="caution">
    <text evidence="2">The sequence shown here is derived from an EMBL/GenBank/DDBJ whole genome shotgun (WGS) entry which is preliminary data.</text>
</comment>
<dbReference type="PANTHER" id="PTHR35569:SF1">
    <property type="entry name" value="CYANAMIDE HYDRATASE DDI2-RELATED"/>
    <property type="match status" value="1"/>
</dbReference>
<dbReference type="InterPro" id="IPR006674">
    <property type="entry name" value="HD_domain"/>
</dbReference>
<gene>
    <name evidence="2" type="ORF">ACFOYY_06655</name>
</gene>
<accession>A0ABV8EWK3</accession>
<dbReference type="Proteomes" id="UP001595698">
    <property type="component" value="Unassembled WGS sequence"/>
</dbReference>
<feature type="domain" description="HD" evidence="1">
    <location>
        <begin position="27"/>
        <end position="109"/>
    </location>
</feature>
<protein>
    <submittedName>
        <fullName evidence="2">HD domain-containing protein</fullName>
    </submittedName>
</protein>
<dbReference type="Pfam" id="PF01966">
    <property type="entry name" value="HD"/>
    <property type="match status" value="1"/>
</dbReference>
<dbReference type="SUPFAM" id="SSF109604">
    <property type="entry name" value="HD-domain/PDEase-like"/>
    <property type="match status" value="1"/>
</dbReference>
<name>A0ABV8EWK3_9ACTN</name>
<evidence type="ECO:0000313" key="3">
    <source>
        <dbReference type="Proteomes" id="UP001595698"/>
    </source>
</evidence>
<dbReference type="Gene3D" id="1.10.3210.10">
    <property type="entry name" value="Hypothetical protein af1432"/>
    <property type="match status" value="1"/>
</dbReference>
<sequence length="194" mass="21425">MIPSIPDSPIAQAAAALAAEAEPVDLLNHSYRTYLFGRYLVAEPGIDEEAAFVAAMLHDLGLAEDYRGEAEFARVGADHACRFLEGRGWDPDRIHLVEEAILRHANIHAEEVPEYRVIQAGAALDVGGLGYEHVRRDDLSGVLRAYPRLGFASHMRDRFLGEIRRHPEGSFAELERALGATDLMGANPIDRLEE</sequence>
<organism evidence="2 3">
    <name type="scientific">Streptosporangium jomthongense</name>
    <dbReference type="NCBI Taxonomy" id="1193683"/>
    <lineage>
        <taxon>Bacteria</taxon>
        <taxon>Bacillati</taxon>
        <taxon>Actinomycetota</taxon>
        <taxon>Actinomycetes</taxon>
        <taxon>Streptosporangiales</taxon>
        <taxon>Streptosporangiaceae</taxon>
        <taxon>Streptosporangium</taxon>
    </lineage>
</organism>
<proteinExistence type="predicted"/>
<evidence type="ECO:0000259" key="1">
    <source>
        <dbReference type="Pfam" id="PF01966"/>
    </source>
</evidence>
<dbReference type="PANTHER" id="PTHR35569">
    <property type="entry name" value="CYANAMIDE HYDRATASE DDI2-RELATED"/>
    <property type="match status" value="1"/>
</dbReference>
<evidence type="ECO:0000313" key="2">
    <source>
        <dbReference type="EMBL" id="MFC3979790.1"/>
    </source>
</evidence>
<dbReference type="RefSeq" id="WP_386188636.1">
    <property type="nucleotide sequence ID" value="NZ_JBHSBC010000004.1"/>
</dbReference>
<keyword evidence="3" id="KW-1185">Reference proteome</keyword>
<dbReference type="EMBL" id="JBHSBC010000004">
    <property type="protein sequence ID" value="MFC3979790.1"/>
    <property type="molecule type" value="Genomic_DNA"/>
</dbReference>
<reference evidence="3" key="1">
    <citation type="journal article" date="2019" name="Int. J. Syst. Evol. Microbiol.">
        <title>The Global Catalogue of Microorganisms (GCM) 10K type strain sequencing project: providing services to taxonomists for standard genome sequencing and annotation.</title>
        <authorList>
            <consortium name="The Broad Institute Genomics Platform"/>
            <consortium name="The Broad Institute Genome Sequencing Center for Infectious Disease"/>
            <person name="Wu L."/>
            <person name="Ma J."/>
        </authorList>
    </citation>
    <scope>NUCLEOTIDE SEQUENCE [LARGE SCALE GENOMIC DNA]</scope>
    <source>
        <strain evidence="3">TBRC 7912</strain>
    </source>
</reference>